<keyword evidence="2" id="KW-1185">Reference proteome</keyword>
<dbReference type="Proteomes" id="UP001501772">
    <property type="component" value="Unassembled WGS sequence"/>
</dbReference>
<accession>A0ABP8B5Y3</accession>
<comment type="caution">
    <text evidence="1">The sequence shown here is derived from an EMBL/GenBank/DDBJ whole genome shotgun (WGS) entry which is preliminary data.</text>
</comment>
<reference evidence="2" key="1">
    <citation type="journal article" date="2019" name="Int. J. Syst. Evol. Microbiol.">
        <title>The Global Catalogue of Microorganisms (GCM) 10K type strain sequencing project: providing services to taxonomists for standard genome sequencing and annotation.</title>
        <authorList>
            <consortium name="The Broad Institute Genomics Platform"/>
            <consortium name="The Broad Institute Genome Sequencing Center for Infectious Disease"/>
            <person name="Wu L."/>
            <person name="Ma J."/>
        </authorList>
    </citation>
    <scope>NUCLEOTIDE SEQUENCE [LARGE SCALE GENOMIC DNA]</scope>
    <source>
        <strain evidence="2">JCM 17626</strain>
    </source>
</reference>
<gene>
    <name evidence="1" type="ORF">GCM10022289_07650</name>
</gene>
<dbReference type="EMBL" id="BAABBY010000002">
    <property type="protein sequence ID" value="GAA4198620.1"/>
    <property type="molecule type" value="Genomic_DNA"/>
</dbReference>
<evidence type="ECO:0000313" key="1">
    <source>
        <dbReference type="EMBL" id="GAA4198620.1"/>
    </source>
</evidence>
<evidence type="ECO:0000313" key="2">
    <source>
        <dbReference type="Proteomes" id="UP001501772"/>
    </source>
</evidence>
<name>A0ABP8B5Y3_9SPHI</name>
<evidence type="ECO:0008006" key="3">
    <source>
        <dbReference type="Google" id="ProtNLM"/>
    </source>
</evidence>
<proteinExistence type="predicted"/>
<protein>
    <recommendedName>
        <fullName evidence="3">Oxidase</fullName>
    </recommendedName>
</protein>
<sequence>MQDLIFNTDLELEQGDFLVGFSDELHQKHILIAEKGEYKQYPELGVGILNLLNGENATAMLIEAKQNFEYDRMKVKELRFTDENSLHIEATY</sequence>
<organism evidence="1 2">
    <name type="scientific">Pedobacter jeongneungensis</name>
    <dbReference type="NCBI Taxonomy" id="947309"/>
    <lineage>
        <taxon>Bacteria</taxon>
        <taxon>Pseudomonadati</taxon>
        <taxon>Bacteroidota</taxon>
        <taxon>Sphingobacteriia</taxon>
        <taxon>Sphingobacteriales</taxon>
        <taxon>Sphingobacteriaceae</taxon>
        <taxon>Pedobacter</taxon>
    </lineage>
</organism>
<dbReference type="RefSeq" id="WP_025143060.1">
    <property type="nucleotide sequence ID" value="NZ_AYMG01000010.1"/>
</dbReference>